<accession>A0A9N7RAN8</accession>
<evidence type="ECO:0000313" key="2">
    <source>
        <dbReference type="EMBL" id="CAA0820100.1"/>
    </source>
</evidence>
<reference evidence="2" key="1">
    <citation type="submission" date="2019-12" db="EMBL/GenBank/DDBJ databases">
        <authorList>
            <person name="Scholes J."/>
        </authorList>
    </citation>
    <scope>NUCLEOTIDE SEQUENCE</scope>
</reference>
<dbReference type="OrthoDB" id="913364at2759"/>
<dbReference type="Proteomes" id="UP001153555">
    <property type="component" value="Unassembled WGS sequence"/>
</dbReference>
<evidence type="ECO:0000259" key="1">
    <source>
        <dbReference type="Pfam" id="PF03372"/>
    </source>
</evidence>
<dbReference type="EMBL" id="CACSLK010020200">
    <property type="protein sequence ID" value="CAA0820100.1"/>
    <property type="molecule type" value="Genomic_DNA"/>
</dbReference>
<organism evidence="2 3">
    <name type="scientific">Striga hermonthica</name>
    <name type="common">Purple witchweed</name>
    <name type="synonym">Buchnera hermonthica</name>
    <dbReference type="NCBI Taxonomy" id="68872"/>
    <lineage>
        <taxon>Eukaryota</taxon>
        <taxon>Viridiplantae</taxon>
        <taxon>Streptophyta</taxon>
        <taxon>Embryophyta</taxon>
        <taxon>Tracheophyta</taxon>
        <taxon>Spermatophyta</taxon>
        <taxon>Magnoliopsida</taxon>
        <taxon>eudicotyledons</taxon>
        <taxon>Gunneridae</taxon>
        <taxon>Pentapetalae</taxon>
        <taxon>asterids</taxon>
        <taxon>lamiids</taxon>
        <taxon>Lamiales</taxon>
        <taxon>Orobanchaceae</taxon>
        <taxon>Buchnereae</taxon>
        <taxon>Striga</taxon>
    </lineage>
</organism>
<dbReference type="InterPro" id="IPR036691">
    <property type="entry name" value="Endo/exonu/phosph_ase_sf"/>
</dbReference>
<comment type="caution">
    <text evidence="2">The sequence shown here is derived from an EMBL/GenBank/DDBJ whole genome shotgun (WGS) entry which is preliminary data.</text>
</comment>
<sequence length="301" mass="34731">MINTLIWNIRGIGNSLAKKMTKTLIKDHKLNLLALIEPKISLDPKYLCRLFNFQQVVQNASNHIWLLCDHNCQIQILPSSRQLLHVKVSSPLSPTPFLLFIVYEEHSHLPRQDLWADLLDVADNSLPWMVGGDFNIVLHLHEKKGGALPIQSELEDFQDALLDCHLSDGGYSGPPFTWYRNSIWHRIDRILFSPSWFPFFPSSYVTHLARHHSDHNVLLCKFSPLFVKPKSSFHFQNMWSRHHLFIQVVKDSWFIPSPSFGLNKLLHKLGRLKCALQSWNRTTFGNIFACFAQAQSEASEA</sequence>
<gene>
    <name evidence="2" type="ORF">SHERM_18302</name>
</gene>
<dbReference type="GO" id="GO:0003824">
    <property type="term" value="F:catalytic activity"/>
    <property type="evidence" value="ECO:0007669"/>
    <property type="project" value="InterPro"/>
</dbReference>
<dbReference type="SUPFAM" id="SSF56219">
    <property type="entry name" value="DNase I-like"/>
    <property type="match status" value="1"/>
</dbReference>
<evidence type="ECO:0000313" key="3">
    <source>
        <dbReference type="Proteomes" id="UP001153555"/>
    </source>
</evidence>
<name>A0A9N7RAN8_STRHE</name>
<protein>
    <recommendedName>
        <fullName evidence="1">Endonuclease/exonuclease/phosphatase domain-containing protein</fullName>
    </recommendedName>
</protein>
<dbReference type="Gene3D" id="3.60.10.10">
    <property type="entry name" value="Endonuclease/exonuclease/phosphatase"/>
    <property type="match status" value="1"/>
</dbReference>
<dbReference type="PANTHER" id="PTHR33710:SF77">
    <property type="entry name" value="DNASE I-LIKE SUPERFAMILY PROTEIN"/>
    <property type="match status" value="1"/>
</dbReference>
<keyword evidence="3" id="KW-1185">Reference proteome</keyword>
<dbReference type="InterPro" id="IPR005135">
    <property type="entry name" value="Endo/exonuclease/phosphatase"/>
</dbReference>
<dbReference type="PANTHER" id="PTHR33710">
    <property type="entry name" value="BNAC02G09200D PROTEIN"/>
    <property type="match status" value="1"/>
</dbReference>
<dbReference type="AlphaFoldDB" id="A0A9N7RAN8"/>
<dbReference type="Pfam" id="PF03372">
    <property type="entry name" value="Exo_endo_phos"/>
    <property type="match status" value="1"/>
</dbReference>
<proteinExistence type="predicted"/>
<feature type="domain" description="Endonuclease/exonuclease/phosphatase" evidence="1">
    <location>
        <begin position="7"/>
        <end position="210"/>
    </location>
</feature>